<evidence type="ECO:0000313" key="2">
    <source>
        <dbReference type="Proteomes" id="UP001412067"/>
    </source>
</evidence>
<gene>
    <name evidence="1" type="ORF">KSP40_PGU003931</name>
</gene>
<reference evidence="1 2" key="1">
    <citation type="journal article" date="2022" name="Nat. Plants">
        <title>Genomes of leafy and leafless Platanthera orchids illuminate the evolution of mycoheterotrophy.</title>
        <authorList>
            <person name="Li M.H."/>
            <person name="Liu K.W."/>
            <person name="Li Z."/>
            <person name="Lu H.C."/>
            <person name="Ye Q.L."/>
            <person name="Zhang D."/>
            <person name="Wang J.Y."/>
            <person name="Li Y.F."/>
            <person name="Zhong Z.M."/>
            <person name="Liu X."/>
            <person name="Yu X."/>
            <person name="Liu D.K."/>
            <person name="Tu X.D."/>
            <person name="Liu B."/>
            <person name="Hao Y."/>
            <person name="Liao X.Y."/>
            <person name="Jiang Y.T."/>
            <person name="Sun W.H."/>
            <person name="Chen J."/>
            <person name="Chen Y.Q."/>
            <person name="Ai Y."/>
            <person name="Zhai J.W."/>
            <person name="Wu S.S."/>
            <person name="Zhou Z."/>
            <person name="Hsiao Y.Y."/>
            <person name="Wu W.L."/>
            <person name="Chen Y.Y."/>
            <person name="Lin Y.F."/>
            <person name="Hsu J.L."/>
            <person name="Li C.Y."/>
            <person name="Wang Z.W."/>
            <person name="Zhao X."/>
            <person name="Zhong W.Y."/>
            <person name="Ma X.K."/>
            <person name="Ma L."/>
            <person name="Huang J."/>
            <person name="Chen G.Z."/>
            <person name="Huang M.Z."/>
            <person name="Huang L."/>
            <person name="Peng D.H."/>
            <person name="Luo Y.B."/>
            <person name="Zou S.Q."/>
            <person name="Chen S.P."/>
            <person name="Lan S."/>
            <person name="Tsai W.C."/>
            <person name="Van de Peer Y."/>
            <person name="Liu Z.J."/>
        </authorList>
    </citation>
    <scope>NUCLEOTIDE SEQUENCE [LARGE SCALE GENOMIC DNA]</scope>
    <source>
        <strain evidence="1">Lor288</strain>
    </source>
</reference>
<keyword evidence="2" id="KW-1185">Reference proteome</keyword>
<evidence type="ECO:0000313" key="1">
    <source>
        <dbReference type="EMBL" id="KAK8953354.1"/>
    </source>
</evidence>
<proteinExistence type="predicted"/>
<name>A0ABR2LX87_9ASPA</name>
<dbReference type="InterPro" id="IPR036726">
    <property type="entry name" value="GTP1_OBG_dom_sf"/>
</dbReference>
<dbReference type="Proteomes" id="UP001412067">
    <property type="component" value="Unassembled WGS sequence"/>
</dbReference>
<dbReference type="SUPFAM" id="SSF82051">
    <property type="entry name" value="Obg GTP-binding protein N-terminal domain"/>
    <property type="match status" value="1"/>
</dbReference>
<dbReference type="EMBL" id="JBBWWR010000014">
    <property type="protein sequence ID" value="KAK8953354.1"/>
    <property type="molecule type" value="Genomic_DNA"/>
</dbReference>
<organism evidence="1 2">
    <name type="scientific">Platanthera guangdongensis</name>
    <dbReference type="NCBI Taxonomy" id="2320717"/>
    <lineage>
        <taxon>Eukaryota</taxon>
        <taxon>Viridiplantae</taxon>
        <taxon>Streptophyta</taxon>
        <taxon>Embryophyta</taxon>
        <taxon>Tracheophyta</taxon>
        <taxon>Spermatophyta</taxon>
        <taxon>Magnoliopsida</taxon>
        <taxon>Liliopsida</taxon>
        <taxon>Asparagales</taxon>
        <taxon>Orchidaceae</taxon>
        <taxon>Orchidoideae</taxon>
        <taxon>Orchideae</taxon>
        <taxon>Orchidinae</taxon>
        <taxon>Platanthera</taxon>
    </lineage>
</organism>
<accession>A0ABR2LX87</accession>
<comment type="caution">
    <text evidence="1">The sequence shown here is derived from an EMBL/GenBank/DDBJ whole genome shotgun (WGS) entry which is preliminary data.</text>
</comment>
<sequence>MALLLILYNITGTVVKLKKGKFLADLARPGDEILVARGGQGGRTRHSHTGCYYHSCFYCNQPPKSISDSPLDPSRIMPPLLIVEHIMVVETQLAVGWVGELYGSDLIITYIIKSNNDSLKGKENIP</sequence>
<protein>
    <submittedName>
        <fullName evidence="1">Uncharacterized protein</fullName>
    </submittedName>
</protein>
<dbReference type="Gene3D" id="2.70.210.12">
    <property type="entry name" value="GTP1/OBG domain"/>
    <property type="match status" value="1"/>
</dbReference>